<dbReference type="RefSeq" id="XP_007432824.1">
    <property type="nucleotide sequence ID" value="XM_007432762.3"/>
</dbReference>
<dbReference type="InterPro" id="IPR013584">
    <property type="entry name" value="RAP"/>
</dbReference>
<dbReference type="InterPro" id="IPR010622">
    <property type="entry name" value="FAST_Leu-rich"/>
</dbReference>
<dbReference type="GO" id="GO:0044528">
    <property type="term" value="P:regulation of mitochondrial mRNA stability"/>
    <property type="evidence" value="ECO:0007669"/>
    <property type="project" value="InterPro"/>
</dbReference>
<comment type="subcellular location">
    <subcellularLocation>
        <location evidence="1">Mitochondrion</location>
    </subcellularLocation>
</comment>
<name>A0A9F2R196_PYTBI</name>
<keyword evidence="2" id="KW-0496">Mitochondrion</keyword>
<evidence type="ECO:0000313" key="4">
    <source>
        <dbReference type="Proteomes" id="UP000695026"/>
    </source>
</evidence>
<proteinExistence type="predicted"/>
<dbReference type="PANTHER" id="PTHR21228:SF70">
    <property type="entry name" value="FAST KINASE DOMAIN-CONTAINING PROTEIN 5, MITOCHONDRIAL"/>
    <property type="match status" value="1"/>
</dbReference>
<dbReference type="GO" id="GO:0035770">
    <property type="term" value="C:ribonucleoprotein granule"/>
    <property type="evidence" value="ECO:0007669"/>
    <property type="project" value="TreeGrafter"/>
</dbReference>
<dbReference type="RefSeq" id="XP_007432825.1">
    <property type="nucleotide sequence ID" value="XM_007432763.3"/>
</dbReference>
<evidence type="ECO:0000256" key="2">
    <source>
        <dbReference type="ARBA" id="ARBA00023128"/>
    </source>
</evidence>
<dbReference type="GO" id="GO:0005759">
    <property type="term" value="C:mitochondrial matrix"/>
    <property type="evidence" value="ECO:0007669"/>
    <property type="project" value="TreeGrafter"/>
</dbReference>
<dbReference type="SMART" id="SM00952">
    <property type="entry name" value="RAP"/>
    <property type="match status" value="1"/>
</dbReference>
<keyword evidence="5 6" id="KW-0808">Transferase</keyword>
<dbReference type="Pfam" id="PF08368">
    <property type="entry name" value="FAST_2"/>
    <property type="match status" value="1"/>
</dbReference>
<feature type="domain" description="RAP" evidence="3">
    <location>
        <begin position="748"/>
        <end position="808"/>
    </location>
</feature>
<organism evidence="5">
    <name type="scientific">Python bivittatus</name>
    <name type="common">Burmese python</name>
    <name type="synonym">Python molurus bivittatus</name>
    <dbReference type="NCBI Taxonomy" id="176946"/>
    <lineage>
        <taxon>Eukaryota</taxon>
        <taxon>Metazoa</taxon>
        <taxon>Chordata</taxon>
        <taxon>Craniata</taxon>
        <taxon>Vertebrata</taxon>
        <taxon>Euteleostomi</taxon>
        <taxon>Lepidosauria</taxon>
        <taxon>Squamata</taxon>
        <taxon>Bifurcata</taxon>
        <taxon>Unidentata</taxon>
        <taxon>Episquamata</taxon>
        <taxon>Toxicofera</taxon>
        <taxon>Serpentes</taxon>
        <taxon>Henophidia</taxon>
        <taxon>Pythonidae</taxon>
        <taxon>Python</taxon>
    </lineage>
</organism>
<reference evidence="5 6" key="1">
    <citation type="submission" date="2023-09" db="UniProtKB">
        <authorList>
            <consortium name="RefSeq"/>
        </authorList>
    </citation>
    <scope>IDENTIFICATION</scope>
    <source>
        <tissue evidence="5 6">Liver</tissue>
    </source>
</reference>
<dbReference type="PROSITE" id="PS51286">
    <property type="entry name" value="RAP"/>
    <property type="match status" value="1"/>
</dbReference>
<dbReference type="CTD" id="60493"/>
<dbReference type="GO" id="GO:0003723">
    <property type="term" value="F:RNA binding"/>
    <property type="evidence" value="ECO:0007669"/>
    <property type="project" value="TreeGrafter"/>
</dbReference>
<dbReference type="GO" id="GO:0016301">
    <property type="term" value="F:kinase activity"/>
    <property type="evidence" value="ECO:0007669"/>
    <property type="project" value="UniProtKB-KW"/>
</dbReference>
<dbReference type="AlphaFoldDB" id="A0A9F2R196"/>
<dbReference type="GeneID" id="103065902"/>
<accession>A0A9F2R196</accession>
<evidence type="ECO:0000313" key="6">
    <source>
        <dbReference type="RefSeq" id="XP_007432825.1"/>
    </source>
</evidence>
<dbReference type="Pfam" id="PF08373">
    <property type="entry name" value="RAP"/>
    <property type="match status" value="1"/>
</dbReference>
<dbReference type="InterPro" id="IPR013579">
    <property type="entry name" value="FAST_2"/>
</dbReference>
<evidence type="ECO:0000313" key="5">
    <source>
        <dbReference type="RefSeq" id="XP_007432824.1"/>
    </source>
</evidence>
<keyword evidence="4" id="KW-1185">Reference proteome</keyword>
<gene>
    <name evidence="5 6" type="primary">FASTKD5</name>
</gene>
<dbReference type="Proteomes" id="UP000695026">
    <property type="component" value="Unplaced"/>
</dbReference>
<dbReference type="PANTHER" id="PTHR21228">
    <property type="entry name" value="FAST LEU-RICH DOMAIN-CONTAINING"/>
    <property type="match status" value="1"/>
</dbReference>
<dbReference type="OMA" id="PHTRSID"/>
<dbReference type="InterPro" id="IPR050870">
    <property type="entry name" value="FAST_kinase"/>
</dbReference>
<dbReference type="Pfam" id="PF06743">
    <property type="entry name" value="FAST_1"/>
    <property type="match status" value="1"/>
</dbReference>
<evidence type="ECO:0000259" key="3">
    <source>
        <dbReference type="PROSITE" id="PS51286"/>
    </source>
</evidence>
<sequence length="813" mass="92498">MSTGIICRRFSGRSCRTTAFSTATKAETTEIFPKGEEGHRTKRGGRDFKPAVAPKLWKPPGYRLCYYPSTSLETKCLLHKDAPKGLTEGSLEYVCSRTSIKCTQNTHSVPCPPMLPRIKSMLLDLENSKAFCTQASLREPLLLSPIKNDREDVYLETYGSKEAARQFQKQRPEYKSLCYIQDECLQPLSVEECHLILQKVSVLKERMKPEAVANSFFRLSHLPAEKHQTIKSSAKFAVLCQNVVNSIHLFENSELIVLLKAFVSLAIPPIHQMLKVVETECCRRVGHLSLDQQLLVADLWRCLNCKVPQYLDVMLNYINMNWNDLSLTQLVQLVYIVGEGRKAHEDLMKKLEASVAKHLDSLNLEEVGIICLGFFKTQSPISEPIMRKIGDKICDCLGDMSSFAIVNVLKMFRGVHIDHVDFLKQLGHVIPPRISTISIQGVMHIAFACSSLHYCNENIMNAVAAAVPPKAASCRTKDIAKLLWSFGNMNYEPPNAEEFYASLREQLESRLFEYNKFPEHLITSLIGLAFVKQFPYDLLDYALSPEFIKLSSISKYDLWKDFFTLDGTVEIECPSYTGSRLSTQNKQEMAEKMQNYSLKQEFAVAWSLLEDMLGGSQYVKLHAILPHTRSVDLEIRLDSNQKPLPFNSKGATAGRSELKKNGTFLTDNIINQLLKGKSVSQPIPSDGKSKKDVHIQKRAGSRELPIWNNLEFSDRILLAGPSLNTSVNAKAEGLPSMIDQEQQRCVKLALQVTNRNQYRYHSRELLGLHSMKRRQLRQIGYIPVELPFWEWFPLLRCSHVEQLTYLCQKVYER</sequence>
<protein>
    <submittedName>
        <fullName evidence="5 6">FAST kinase domain-containing protein 5, mitochondrial</fullName>
    </submittedName>
</protein>
<dbReference type="GO" id="GO:0000963">
    <property type="term" value="P:mitochondrial RNA processing"/>
    <property type="evidence" value="ECO:0007669"/>
    <property type="project" value="TreeGrafter"/>
</dbReference>
<keyword evidence="5 6" id="KW-0418">Kinase</keyword>
<evidence type="ECO:0000256" key="1">
    <source>
        <dbReference type="ARBA" id="ARBA00004173"/>
    </source>
</evidence>
<dbReference type="KEGG" id="pbi:103065902"/>
<dbReference type="OrthoDB" id="10064757at2759"/>